<keyword evidence="2" id="KW-0902">Two-component regulatory system</keyword>
<dbReference type="InterPro" id="IPR036388">
    <property type="entry name" value="WH-like_DNA-bd_sf"/>
</dbReference>
<feature type="domain" description="Response regulatory" evidence="8">
    <location>
        <begin position="5"/>
        <end position="118"/>
    </location>
</feature>
<dbReference type="SUPFAM" id="SSF46894">
    <property type="entry name" value="C-terminal effector domain of the bipartite response regulators"/>
    <property type="match status" value="1"/>
</dbReference>
<keyword evidence="1 6" id="KW-0597">Phosphoprotein</keyword>
<dbReference type="PANTHER" id="PTHR48111">
    <property type="entry name" value="REGULATOR OF RPOS"/>
    <property type="match status" value="1"/>
</dbReference>
<dbReference type="Gene3D" id="6.10.250.690">
    <property type="match status" value="1"/>
</dbReference>
<evidence type="ECO:0000313" key="11">
    <source>
        <dbReference type="Proteomes" id="UP001447842"/>
    </source>
</evidence>
<dbReference type="Pfam" id="PF00072">
    <property type="entry name" value="Response_reg"/>
    <property type="match status" value="1"/>
</dbReference>
<feature type="modified residue" description="4-aspartylphosphate" evidence="6">
    <location>
        <position position="54"/>
    </location>
</feature>
<accession>A0ABZ3H9H1</accession>
<proteinExistence type="predicted"/>
<dbReference type="SMART" id="SM00862">
    <property type="entry name" value="Trans_reg_C"/>
    <property type="match status" value="1"/>
</dbReference>
<evidence type="ECO:0000313" key="10">
    <source>
        <dbReference type="EMBL" id="XAU14047.1"/>
    </source>
</evidence>
<dbReference type="Proteomes" id="UP001447842">
    <property type="component" value="Chromosome"/>
</dbReference>
<evidence type="ECO:0000256" key="4">
    <source>
        <dbReference type="ARBA" id="ARBA00023125"/>
    </source>
</evidence>
<dbReference type="InterPro" id="IPR039420">
    <property type="entry name" value="WalR-like"/>
</dbReference>
<dbReference type="Pfam" id="PF00486">
    <property type="entry name" value="Trans_reg_C"/>
    <property type="match status" value="1"/>
</dbReference>
<evidence type="ECO:0000256" key="3">
    <source>
        <dbReference type="ARBA" id="ARBA00023015"/>
    </source>
</evidence>
<dbReference type="Gene3D" id="1.10.10.10">
    <property type="entry name" value="Winged helix-like DNA-binding domain superfamily/Winged helix DNA-binding domain"/>
    <property type="match status" value="1"/>
</dbReference>
<evidence type="ECO:0000256" key="6">
    <source>
        <dbReference type="PROSITE-ProRule" id="PRU00169"/>
    </source>
</evidence>
<evidence type="ECO:0000256" key="2">
    <source>
        <dbReference type="ARBA" id="ARBA00023012"/>
    </source>
</evidence>
<evidence type="ECO:0000256" key="1">
    <source>
        <dbReference type="ARBA" id="ARBA00022553"/>
    </source>
</evidence>
<dbReference type="PANTHER" id="PTHR48111:SF22">
    <property type="entry name" value="REGULATOR OF RPOS"/>
    <property type="match status" value="1"/>
</dbReference>
<dbReference type="InterPro" id="IPR016032">
    <property type="entry name" value="Sig_transdc_resp-reg_C-effctor"/>
</dbReference>
<keyword evidence="4 7" id="KW-0238">DNA-binding</keyword>
<keyword evidence="11" id="KW-1185">Reference proteome</keyword>
<keyword evidence="3" id="KW-0805">Transcription regulation</keyword>
<evidence type="ECO:0000259" key="9">
    <source>
        <dbReference type="PROSITE" id="PS51755"/>
    </source>
</evidence>
<dbReference type="InterPro" id="IPR011006">
    <property type="entry name" value="CheY-like_superfamily"/>
</dbReference>
<feature type="domain" description="OmpR/PhoB-type" evidence="9">
    <location>
        <begin position="123"/>
        <end position="225"/>
    </location>
</feature>
<dbReference type="SMART" id="SM00448">
    <property type="entry name" value="REC"/>
    <property type="match status" value="1"/>
</dbReference>
<gene>
    <name evidence="10" type="ORF">WCY31_07225</name>
</gene>
<reference evidence="10 11" key="1">
    <citation type="submission" date="2024-03" db="EMBL/GenBank/DDBJ databases">
        <title>Sulfurimonas sp. HSL3-1.</title>
        <authorList>
            <person name="Wang S."/>
        </authorList>
    </citation>
    <scope>NUCLEOTIDE SEQUENCE [LARGE SCALE GENOMIC DNA]</scope>
    <source>
        <strain evidence="10 11">HSL3-1</strain>
    </source>
</reference>
<dbReference type="PROSITE" id="PS50110">
    <property type="entry name" value="RESPONSE_REGULATORY"/>
    <property type="match status" value="1"/>
</dbReference>
<dbReference type="RefSeq" id="WP_345971880.1">
    <property type="nucleotide sequence ID" value="NZ_CP147920.1"/>
</dbReference>
<dbReference type="SUPFAM" id="SSF52172">
    <property type="entry name" value="CheY-like"/>
    <property type="match status" value="1"/>
</dbReference>
<evidence type="ECO:0000259" key="8">
    <source>
        <dbReference type="PROSITE" id="PS50110"/>
    </source>
</evidence>
<dbReference type="EMBL" id="CP147920">
    <property type="protein sequence ID" value="XAU14047.1"/>
    <property type="molecule type" value="Genomic_DNA"/>
</dbReference>
<keyword evidence="5" id="KW-0804">Transcription</keyword>
<evidence type="ECO:0000256" key="5">
    <source>
        <dbReference type="ARBA" id="ARBA00023163"/>
    </source>
</evidence>
<organism evidence="10 11">
    <name type="scientific">Sulfurimonas diazotrophicus</name>
    <dbReference type="NCBI Taxonomy" id="3131939"/>
    <lineage>
        <taxon>Bacteria</taxon>
        <taxon>Pseudomonadati</taxon>
        <taxon>Campylobacterota</taxon>
        <taxon>Epsilonproteobacteria</taxon>
        <taxon>Campylobacterales</taxon>
        <taxon>Sulfurimonadaceae</taxon>
        <taxon>Sulfurimonas</taxon>
    </lineage>
</organism>
<dbReference type="InterPro" id="IPR001789">
    <property type="entry name" value="Sig_transdc_resp-reg_receiver"/>
</dbReference>
<sequence length="226" mass="26142">MEATRLLLIEDDVQMAELLGRFLRQEGMTVEHVTRPSRAMKALETEPFDLVVLDLSLPEMDGLMLCRKIRERSDVPIIISSARTDLDDKLTGLENGADDYLPKPYDPRELMARIKTVLRRRGRSETETEEPQSRFRIDEEGTLIYFDGTPLKLTLAEYEILKLMLRHPNRTISRADIANSIESHRFDSGVESINILVGRIRKKLDPEHFDTFIQTVRGIGYRFDEH</sequence>
<dbReference type="PROSITE" id="PS51755">
    <property type="entry name" value="OMPR_PHOB"/>
    <property type="match status" value="1"/>
</dbReference>
<dbReference type="InterPro" id="IPR001867">
    <property type="entry name" value="OmpR/PhoB-type_DNA-bd"/>
</dbReference>
<evidence type="ECO:0000256" key="7">
    <source>
        <dbReference type="PROSITE-ProRule" id="PRU01091"/>
    </source>
</evidence>
<feature type="DNA-binding region" description="OmpR/PhoB-type" evidence="7">
    <location>
        <begin position="123"/>
        <end position="225"/>
    </location>
</feature>
<name>A0ABZ3H9H1_9BACT</name>
<dbReference type="Gene3D" id="3.40.50.2300">
    <property type="match status" value="1"/>
</dbReference>
<protein>
    <submittedName>
        <fullName evidence="10">Response regulator transcription factor</fullName>
    </submittedName>
</protein>
<dbReference type="CDD" id="cd00383">
    <property type="entry name" value="trans_reg_C"/>
    <property type="match status" value="1"/>
</dbReference>